<protein>
    <submittedName>
        <fullName evidence="2">Uncharacterized protein</fullName>
    </submittedName>
</protein>
<dbReference type="Proteomes" id="UP000256964">
    <property type="component" value="Unassembled WGS sequence"/>
</dbReference>
<name>A0A371CLG4_9APHY</name>
<gene>
    <name evidence="2" type="ORF">OH76DRAFT_252040</name>
</gene>
<evidence type="ECO:0000313" key="2">
    <source>
        <dbReference type="EMBL" id="RDX41122.1"/>
    </source>
</evidence>
<organism evidence="2 3">
    <name type="scientific">Lentinus brumalis</name>
    <dbReference type="NCBI Taxonomy" id="2498619"/>
    <lineage>
        <taxon>Eukaryota</taxon>
        <taxon>Fungi</taxon>
        <taxon>Dikarya</taxon>
        <taxon>Basidiomycota</taxon>
        <taxon>Agaricomycotina</taxon>
        <taxon>Agaricomycetes</taxon>
        <taxon>Polyporales</taxon>
        <taxon>Polyporaceae</taxon>
        <taxon>Lentinus</taxon>
    </lineage>
</organism>
<dbReference type="AlphaFoldDB" id="A0A371CLG4"/>
<evidence type="ECO:0000256" key="1">
    <source>
        <dbReference type="SAM" id="MobiDB-lite"/>
    </source>
</evidence>
<feature type="compositionally biased region" description="Low complexity" evidence="1">
    <location>
        <begin position="55"/>
        <end position="66"/>
    </location>
</feature>
<sequence length="188" mass="20352">MNNVHEHSAACTSLHERRSRAYTPCCVGRDLVTMVSTRLWRAVASADTTLNLLSRAPSPASSARRLTGSDQGRAPFSLDDRLADTGVDGHFSSAELSGISVESCERARESANPARPSRGRGHARASRACRISAPSSSAVQPWARWTGSVLLHSRDIFESFECAMDPVTELPLRKGGRTSSDGQRFNPN</sequence>
<keyword evidence="3" id="KW-1185">Reference proteome</keyword>
<dbReference type="EMBL" id="KZ857523">
    <property type="protein sequence ID" value="RDX41122.1"/>
    <property type="molecule type" value="Genomic_DNA"/>
</dbReference>
<feature type="region of interest" description="Disordered" evidence="1">
    <location>
        <begin position="55"/>
        <end position="79"/>
    </location>
</feature>
<proteinExistence type="predicted"/>
<reference evidence="2 3" key="1">
    <citation type="journal article" date="2018" name="Biotechnol. Biofuels">
        <title>Integrative visual omics of the white-rot fungus Polyporus brumalis exposes the biotechnological potential of its oxidative enzymes for delignifying raw plant biomass.</title>
        <authorList>
            <person name="Miyauchi S."/>
            <person name="Rancon A."/>
            <person name="Drula E."/>
            <person name="Hage H."/>
            <person name="Chaduli D."/>
            <person name="Favel A."/>
            <person name="Grisel S."/>
            <person name="Henrissat B."/>
            <person name="Herpoel-Gimbert I."/>
            <person name="Ruiz-Duenas F.J."/>
            <person name="Chevret D."/>
            <person name="Hainaut M."/>
            <person name="Lin J."/>
            <person name="Wang M."/>
            <person name="Pangilinan J."/>
            <person name="Lipzen A."/>
            <person name="Lesage-Meessen L."/>
            <person name="Navarro D."/>
            <person name="Riley R."/>
            <person name="Grigoriev I.V."/>
            <person name="Zhou S."/>
            <person name="Raouche S."/>
            <person name="Rosso M.N."/>
        </authorList>
    </citation>
    <scope>NUCLEOTIDE SEQUENCE [LARGE SCALE GENOMIC DNA]</scope>
    <source>
        <strain evidence="2 3">BRFM 1820</strain>
    </source>
</reference>
<accession>A0A371CLG4</accession>
<evidence type="ECO:0000313" key="3">
    <source>
        <dbReference type="Proteomes" id="UP000256964"/>
    </source>
</evidence>